<name>A0ABQ9ZTT5_9CRUS</name>
<organism evidence="1 2">
    <name type="scientific">Daphnia magna</name>
    <dbReference type="NCBI Taxonomy" id="35525"/>
    <lineage>
        <taxon>Eukaryota</taxon>
        <taxon>Metazoa</taxon>
        <taxon>Ecdysozoa</taxon>
        <taxon>Arthropoda</taxon>
        <taxon>Crustacea</taxon>
        <taxon>Branchiopoda</taxon>
        <taxon>Diplostraca</taxon>
        <taxon>Cladocera</taxon>
        <taxon>Anomopoda</taxon>
        <taxon>Daphniidae</taxon>
        <taxon>Daphnia</taxon>
    </lineage>
</organism>
<evidence type="ECO:0000313" key="2">
    <source>
        <dbReference type="Proteomes" id="UP001234178"/>
    </source>
</evidence>
<comment type="caution">
    <text evidence="1">The sequence shown here is derived from an EMBL/GenBank/DDBJ whole genome shotgun (WGS) entry which is preliminary data.</text>
</comment>
<keyword evidence="2" id="KW-1185">Reference proteome</keyword>
<dbReference type="EMBL" id="JAOYFB010000005">
    <property type="protein sequence ID" value="KAK4016335.1"/>
    <property type="molecule type" value="Genomic_DNA"/>
</dbReference>
<sequence length="70" mass="8412">MLLLAKKFFECYMICKVCTFGSQNWDSLPLKSCARPVLRQQEFIKGIIWPKKQTYYYPTYQIHIEIAMTR</sequence>
<accession>A0ABQ9ZTT5</accession>
<reference evidence="1 2" key="1">
    <citation type="journal article" date="2023" name="Nucleic Acids Res.">
        <title>The hologenome of Daphnia magna reveals possible DNA methylation and microbiome-mediated evolution of the host genome.</title>
        <authorList>
            <person name="Chaturvedi A."/>
            <person name="Li X."/>
            <person name="Dhandapani V."/>
            <person name="Marshall H."/>
            <person name="Kissane S."/>
            <person name="Cuenca-Cambronero M."/>
            <person name="Asole G."/>
            <person name="Calvet F."/>
            <person name="Ruiz-Romero M."/>
            <person name="Marangio P."/>
            <person name="Guigo R."/>
            <person name="Rago D."/>
            <person name="Mirbahai L."/>
            <person name="Eastwood N."/>
            <person name="Colbourne J.K."/>
            <person name="Zhou J."/>
            <person name="Mallon E."/>
            <person name="Orsini L."/>
        </authorList>
    </citation>
    <scope>NUCLEOTIDE SEQUENCE [LARGE SCALE GENOMIC DNA]</scope>
    <source>
        <strain evidence="1">LRV0_1</strain>
    </source>
</reference>
<protein>
    <submittedName>
        <fullName evidence="1">Uncharacterized protein</fullName>
    </submittedName>
</protein>
<proteinExistence type="predicted"/>
<evidence type="ECO:0000313" key="1">
    <source>
        <dbReference type="EMBL" id="KAK4016335.1"/>
    </source>
</evidence>
<gene>
    <name evidence="1" type="ORF">OUZ56_031286</name>
</gene>
<dbReference type="Proteomes" id="UP001234178">
    <property type="component" value="Unassembled WGS sequence"/>
</dbReference>